<comment type="subcellular location">
    <subcellularLocation>
        <location evidence="1">Cell inner membrane</location>
        <topology evidence="1">Multi-pass membrane protein</topology>
    </subcellularLocation>
</comment>
<evidence type="ECO:0000256" key="2">
    <source>
        <dbReference type="ARBA" id="ARBA00022475"/>
    </source>
</evidence>
<feature type="transmembrane region" description="Helical" evidence="12">
    <location>
        <begin position="179"/>
        <end position="196"/>
    </location>
</feature>
<evidence type="ECO:0000313" key="16">
    <source>
        <dbReference type="EMBL" id="RWX52828.1"/>
    </source>
</evidence>
<dbReference type="OrthoDB" id="5675566at2"/>
<organism evidence="16 17">
    <name type="scientific">Photobacterium chitinilyticum</name>
    <dbReference type="NCBI Taxonomy" id="2485123"/>
    <lineage>
        <taxon>Bacteria</taxon>
        <taxon>Pseudomonadati</taxon>
        <taxon>Pseudomonadota</taxon>
        <taxon>Gammaproteobacteria</taxon>
        <taxon>Vibrionales</taxon>
        <taxon>Vibrionaceae</taxon>
        <taxon>Photobacterium</taxon>
    </lineage>
</organism>
<dbReference type="PROSITE" id="PS50192">
    <property type="entry name" value="T_SNARE"/>
    <property type="match status" value="1"/>
</dbReference>
<dbReference type="InterPro" id="IPR013655">
    <property type="entry name" value="PAS_fold_3"/>
</dbReference>
<comment type="caution">
    <text evidence="16">The sequence shown here is derived from an EMBL/GenBank/DDBJ whole genome shotgun (WGS) entry which is preliminary data.</text>
</comment>
<dbReference type="PROSITE" id="PS50111">
    <property type="entry name" value="CHEMOTAXIS_TRANSDUC_2"/>
    <property type="match status" value="1"/>
</dbReference>
<feature type="transmembrane region" description="Helical" evidence="12">
    <location>
        <begin position="155"/>
        <end position="173"/>
    </location>
</feature>
<evidence type="ECO:0000259" key="13">
    <source>
        <dbReference type="PROSITE" id="PS50111"/>
    </source>
</evidence>
<dbReference type="Gene3D" id="1.10.287.950">
    <property type="entry name" value="Methyl-accepting chemotaxis protein"/>
    <property type="match status" value="1"/>
</dbReference>
<reference evidence="16 17" key="1">
    <citation type="submission" date="2018-11" db="EMBL/GenBank/DDBJ databases">
        <title>Photobacterium sp. BEI247 sp. nov., a marine bacterium isolated from Yongle Blue Hole in the South China Sea.</title>
        <authorList>
            <person name="Wang X."/>
        </authorList>
    </citation>
    <scope>NUCLEOTIDE SEQUENCE [LARGE SCALE GENOMIC DNA]</scope>
    <source>
        <strain evidence="17">BEI247</strain>
    </source>
</reference>
<evidence type="ECO:0000259" key="14">
    <source>
        <dbReference type="PROSITE" id="PS50112"/>
    </source>
</evidence>
<keyword evidence="8 12" id="KW-0472">Membrane</keyword>
<keyword evidence="9 11" id="KW-0807">Transducer</keyword>
<evidence type="ECO:0000256" key="8">
    <source>
        <dbReference type="ARBA" id="ARBA00023136"/>
    </source>
</evidence>
<proteinExistence type="inferred from homology"/>
<dbReference type="InterPro" id="IPR035965">
    <property type="entry name" value="PAS-like_dom_sf"/>
</dbReference>
<keyword evidence="17" id="KW-1185">Reference proteome</keyword>
<evidence type="ECO:0000256" key="5">
    <source>
        <dbReference type="ARBA" id="ARBA00022519"/>
    </source>
</evidence>
<evidence type="ECO:0000259" key="15">
    <source>
        <dbReference type="PROSITE" id="PS50192"/>
    </source>
</evidence>
<dbReference type="Gene3D" id="3.30.450.20">
    <property type="entry name" value="PAS domain"/>
    <property type="match status" value="1"/>
</dbReference>
<dbReference type="AlphaFoldDB" id="A0A444JID0"/>
<feature type="domain" description="PAS" evidence="14">
    <location>
        <begin position="20"/>
        <end position="56"/>
    </location>
</feature>
<dbReference type="CDD" id="cd11386">
    <property type="entry name" value="MCP_signal"/>
    <property type="match status" value="1"/>
</dbReference>
<dbReference type="SMART" id="SM00283">
    <property type="entry name" value="MA"/>
    <property type="match status" value="1"/>
</dbReference>
<dbReference type="SUPFAM" id="SSF58104">
    <property type="entry name" value="Methyl-accepting chemotaxis protein (MCP) signaling domain"/>
    <property type="match status" value="1"/>
</dbReference>
<evidence type="ECO:0000256" key="11">
    <source>
        <dbReference type="PROSITE-ProRule" id="PRU00284"/>
    </source>
</evidence>
<dbReference type="SMART" id="SM00091">
    <property type="entry name" value="PAS"/>
    <property type="match status" value="1"/>
</dbReference>
<dbReference type="GO" id="GO:0052131">
    <property type="term" value="P:positive aerotaxis"/>
    <property type="evidence" value="ECO:0007669"/>
    <property type="project" value="UniProtKB-ARBA"/>
</dbReference>
<keyword evidence="6 12" id="KW-0812">Transmembrane</keyword>
<evidence type="ECO:0000256" key="1">
    <source>
        <dbReference type="ARBA" id="ARBA00004429"/>
    </source>
</evidence>
<comment type="similarity">
    <text evidence="10">Belongs to the methyl-accepting chemotaxis (MCP) protein family.</text>
</comment>
<dbReference type="InterPro" id="IPR004089">
    <property type="entry name" value="MCPsignal_dom"/>
</dbReference>
<evidence type="ECO:0000256" key="9">
    <source>
        <dbReference type="ARBA" id="ARBA00023224"/>
    </source>
</evidence>
<dbReference type="Pfam" id="PF00015">
    <property type="entry name" value="MCPsignal"/>
    <property type="match status" value="1"/>
</dbReference>
<feature type="domain" description="Methyl-accepting transducer" evidence="13">
    <location>
        <begin position="253"/>
        <end position="489"/>
    </location>
</feature>
<dbReference type="RefSeq" id="WP_128786574.1">
    <property type="nucleotide sequence ID" value="NZ_JAKJSG010000057.1"/>
</dbReference>
<dbReference type="CDD" id="cd00130">
    <property type="entry name" value="PAS"/>
    <property type="match status" value="1"/>
</dbReference>
<accession>A0A444JID0</accession>
<dbReference type="Proteomes" id="UP000287563">
    <property type="component" value="Unassembled WGS sequence"/>
</dbReference>
<evidence type="ECO:0000256" key="10">
    <source>
        <dbReference type="ARBA" id="ARBA00029447"/>
    </source>
</evidence>
<evidence type="ECO:0000256" key="7">
    <source>
        <dbReference type="ARBA" id="ARBA00022989"/>
    </source>
</evidence>
<dbReference type="NCBIfam" id="TIGR00229">
    <property type="entry name" value="sensory_box"/>
    <property type="match status" value="1"/>
</dbReference>
<keyword evidence="4" id="KW-0145">Chemotaxis</keyword>
<dbReference type="EMBL" id="RJLM01000025">
    <property type="protein sequence ID" value="RWX52828.1"/>
    <property type="molecule type" value="Genomic_DNA"/>
</dbReference>
<dbReference type="FunFam" id="1.10.287.950:FF:000001">
    <property type="entry name" value="Methyl-accepting chemotaxis sensory transducer"/>
    <property type="match status" value="1"/>
</dbReference>
<evidence type="ECO:0000256" key="4">
    <source>
        <dbReference type="ARBA" id="ARBA00022500"/>
    </source>
</evidence>
<protein>
    <submittedName>
        <fullName evidence="16">PAS domain S-box protein</fullName>
    </submittedName>
</protein>
<keyword evidence="5" id="KW-0997">Cell inner membrane</keyword>
<evidence type="ECO:0000256" key="3">
    <source>
        <dbReference type="ARBA" id="ARBA00022481"/>
    </source>
</evidence>
<sequence length="526" mass="57604">MTRTVDQASANLGGKAVDYSTALDLISTTDPQSHITYANQTFCDVAGYSEEELVGNPHNLVRHGDMPKKAFEQLWQYVQAGKSWMGIVKNRCKNGDYYWVSAFVTPITDENGQVIEYQSVRSRPTEEEVQRATEAYKNLDNGSGGAKKLRFRQGLWLNCLISLAFLLSIVQLFVDVPLMIAALLPILLLAGLAINANSQSRLSRVQELAKKAYDNPVMEPIYTGKKDDYSVVELALRMRRSELRAIVGRASETSGDILISAEDEFANSQQIKTNLSQQAEATEQVSVAMGQMSLTVREVAESAAQSSTLTFQAQEMAGSGQTSVETTIESVLSLHSELDNSKQVINALSESSRQIEGILDVIGSIADQTNLLALNAAIEAARAGDQGRGFAVVADEVRSLAQKTQSSTGEIHEMINRLQATAKQAVEAVERGGELSEHCRQQAIETGERLNDINEMLNKVTDSSHQIASAVEEQAGVSDEIARNIEQISDLTSSTSETSDKSVESTRMLVERLEALQRLMVQFKRS</sequence>
<dbReference type="PROSITE" id="PS50112">
    <property type="entry name" value="PAS"/>
    <property type="match status" value="1"/>
</dbReference>
<feature type="domain" description="T-SNARE coiled-coil homology" evidence="15">
    <location>
        <begin position="440"/>
        <end position="502"/>
    </location>
</feature>
<dbReference type="InterPro" id="IPR000014">
    <property type="entry name" value="PAS"/>
</dbReference>
<dbReference type="InterPro" id="IPR000727">
    <property type="entry name" value="T_SNARE_dom"/>
</dbReference>
<dbReference type="InterPro" id="IPR001610">
    <property type="entry name" value="PAC"/>
</dbReference>
<dbReference type="PANTHER" id="PTHR32089:SF112">
    <property type="entry name" value="LYSOZYME-LIKE PROTEIN-RELATED"/>
    <property type="match status" value="1"/>
</dbReference>
<keyword evidence="3" id="KW-0488">Methylation</keyword>
<name>A0A444JID0_9GAMM</name>
<dbReference type="PANTHER" id="PTHR32089">
    <property type="entry name" value="METHYL-ACCEPTING CHEMOTAXIS PROTEIN MCPB"/>
    <property type="match status" value="1"/>
</dbReference>
<keyword evidence="7 12" id="KW-1133">Transmembrane helix</keyword>
<dbReference type="SMART" id="SM00086">
    <property type="entry name" value="PAC"/>
    <property type="match status" value="1"/>
</dbReference>
<gene>
    <name evidence="16" type="ORF">EDI28_25145</name>
</gene>
<dbReference type="FunFam" id="3.30.450.20:FF:000046">
    <property type="entry name" value="Aerotaxis sensor receptor"/>
    <property type="match status" value="1"/>
</dbReference>
<dbReference type="SUPFAM" id="SSF55785">
    <property type="entry name" value="PYP-like sensor domain (PAS domain)"/>
    <property type="match status" value="1"/>
</dbReference>
<evidence type="ECO:0000313" key="17">
    <source>
        <dbReference type="Proteomes" id="UP000287563"/>
    </source>
</evidence>
<keyword evidence="2" id="KW-1003">Cell membrane</keyword>
<dbReference type="GO" id="GO:0005886">
    <property type="term" value="C:plasma membrane"/>
    <property type="evidence" value="ECO:0007669"/>
    <property type="project" value="UniProtKB-SubCell"/>
</dbReference>
<dbReference type="Pfam" id="PF08447">
    <property type="entry name" value="PAS_3"/>
    <property type="match status" value="1"/>
</dbReference>
<dbReference type="GO" id="GO:0007165">
    <property type="term" value="P:signal transduction"/>
    <property type="evidence" value="ECO:0007669"/>
    <property type="project" value="UniProtKB-KW"/>
</dbReference>
<evidence type="ECO:0000256" key="12">
    <source>
        <dbReference type="SAM" id="Phobius"/>
    </source>
</evidence>
<evidence type="ECO:0000256" key="6">
    <source>
        <dbReference type="ARBA" id="ARBA00022692"/>
    </source>
</evidence>